<dbReference type="Proteomes" id="UP001223586">
    <property type="component" value="Unassembled WGS sequence"/>
</dbReference>
<reference evidence="2 3" key="1">
    <citation type="submission" date="2023-07" db="EMBL/GenBank/DDBJ databases">
        <title>Genomic Encyclopedia of Type Strains, Phase IV (KMG-IV): sequencing the most valuable type-strain genomes for metagenomic binning, comparative biology and taxonomic classification.</title>
        <authorList>
            <person name="Goeker M."/>
        </authorList>
    </citation>
    <scope>NUCLEOTIDE SEQUENCE [LARGE SCALE GENOMIC DNA]</scope>
    <source>
        <strain evidence="2 3">DSM 23837</strain>
    </source>
</reference>
<dbReference type="EMBL" id="JAUSTT010000020">
    <property type="protein sequence ID" value="MDQ0177287.1"/>
    <property type="molecule type" value="Genomic_DNA"/>
</dbReference>
<sequence length="207" mass="24437">MLKMIRKEFLVNISYLWFMLVFFIIFYAFKFSSQMALMFIAMGVIINSFYYDEKSKAEIYYASLPMKRNNMVLAKYLFIILFFISTALLIFLLDFSLYELLSDYLGRNRLNVIYLAATLFIILLFTAMLLPFLYQFGLMKGIVYFGLFFTIVFSLLMLKKGTFETASDLVMKLFSYNPIAIPFAFIIVLMTVSYFISIMIYRKKDLD</sequence>
<evidence type="ECO:0000313" key="2">
    <source>
        <dbReference type="EMBL" id="MDQ0177287.1"/>
    </source>
</evidence>
<dbReference type="Pfam" id="PF13346">
    <property type="entry name" value="ABC2_membrane_5"/>
    <property type="match status" value="1"/>
</dbReference>
<feature type="transmembrane region" description="Helical" evidence="1">
    <location>
        <begin position="179"/>
        <end position="201"/>
    </location>
</feature>
<evidence type="ECO:0000313" key="3">
    <source>
        <dbReference type="Proteomes" id="UP001223586"/>
    </source>
</evidence>
<feature type="transmembrane region" description="Helical" evidence="1">
    <location>
        <begin position="113"/>
        <end position="134"/>
    </location>
</feature>
<dbReference type="PANTHER" id="PTHR41309:SF2">
    <property type="entry name" value="MEMBRANE PROTEIN"/>
    <property type="match status" value="1"/>
</dbReference>
<keyword evidence="1" id="KW-1133">Transmembrane helix</keyword>
<protein>
    <recommendedName>
        <fullName evidence="4">ABC-2 transporter permease</fullName>
    </recommendedName>
</protein>
<feature type="transmembrane region" description="Helical" evidence="1">
    <location>
        <begin position="72"/>
        <end position="93"/>
    </location>
</feature>
<proteinExistence type="predicted"/>
<dbReference type="InterPro" id="IPR025699">
    <property type="entry name" value="ABC2_memb-like"/>
</dbReference>
<keyword evidence="1" id="KW-0812">Transmembrane</keyword>
<evidence type="ECO:0000256" key="1">
    <source>
        <dbReference type="SAM" id="Phobius"/>
    </source>
</evidence>
<comment type="caution">
    <text evidence="2">The sequence shown here is derived from an EMBL/GenBank/DDBJ whole genome shotgun (WGS) entry which is preliminary data.</text>
</comment>
<feature type="transmembrane region" description="Helical" evidence="1">
    <location>
        <begin position="141"/>
        <end position="159"/>
    </location>
</feature>
<accession>A0ABT9WWN1</accession>
<feature type="transmembrane region" description="Helical" evidence="1">
    <location>
        <begin position="35"/>
        <end position="51"/>
    </location>
</feature>
<keyword evidence="1" id="KW-0472">Membrane</keyword>
<evidence type="ECO:0008006" key="4">
    <source>
        <dbReference type="Google" id="ProtNLM"/>
    </source>
</evidence>
<gene>
    <name evidence="2" type="ORF">J2S08_003166</name>
</gene>
<dbReference type="PANTHER" id="PTHR41309">
    <property type="entry name" value="MEMBRANE PROTEIN-RELATED"/>
    <property type="match status" value="1"/>
</dbReference>
<organism evidence="2 3">
    <name type="scientific">Bacillus chungangensis</name>
    <dbReference type="NCBI Taxonomy" id="587633"/>
    <lineage>
        <taxon>Bacteria</taxon>
        <taxon>Bacillati</taxon>
        <taxon>Bacillota</taxon>
        <taxon>Bacilli</taxon>
        <taxon>Bacillales</taxon>
        <taxon>Bacillaceae</taxon>
        <taxon>Bacillus</taxon>
    </lineage>
</organism>
<dbReference type="RefSeq" id="WP_307231150.1">
    <property type="nucleotide sequence ID" value="NZ_JAUSTT010000020.1"/>
</dbReference>
<keyword evidence="3" id="KW-1185">Reference proteome</keyword>
<name>A0ABT9WWN1_9BACI</name>
<feature type="transmembrane region" description="Helical" evidence="1">
    <location>
        <begin position="9"/>
        <end position="29"/>
    </location>
</feature>